<dbReference type="PANTHER" id="PTHR13847:SF283">
    <property type="entry name" value="TRNA 5-METHYLAMINOMETHYL-2-THIOURIDINE BIOSYNTHESIS BIFUNCTIONAL PROTEIN MNMC"/>
    <property type="match status" value="1"/>
</dbReference>
<dbReference type="InterPro" id="IPR017610">
    <property type="entry name" value="tRNA_S-uridine_synth_MnmC_C"/>
</dbReference>
<evidence type="ECO:0000256" key="2">
    <source>
        <dbReference type="ARBA" id="ARBA00022603"/>
    </source>
</evidence>
<keyword evidence="4 11" id="KW-0808">Transferase</keyword>
<keyword evidence="8" id="KW-0560">Oxidoreductase</keyword>
<gene>
    <name evidence="11" type="primary">mnmC</name>
    <name evidence="11" type="ORF">IGS68_21050</name>
</gene>
<dbReference type="Proteomes" id="UP000595197">
    <property type="component" value="Chromosome"/>
</dbReference>
<keyword evidence="7" id="KW-0274">FAD</keyword>
<dbReference type="InterPro" id="IPR006076">
    <property type="entry name" value="FAD-dep_OxRdtase"/>
</dbReference>
<feature type="domain" description="FAD dependent oxidoreductase" evidence="10">
    <location>
        <begin position="20"/>
        <end position="384"/>
    </location>
</feature>
<dbReference type="RefSeq" id="WP_201073485.1">
    <property type="nucleotide sequence ID" value="NZ_CP067420.1"/>
</dbReference>
<evidence type="ECO:0000313" key="12">
    <source>
        <dbReference type="Proteomes" id="UP000595197"/>
    </source>
</evidence>
<proteinExistence type="predicted"/>
<dbReference type="GO" id="GO:0004808">
    <property type="term" value="F:tRNA (5-methylaminomethyl-2-thiouridylate)(34)-methyltransferase activity"/>
    <property type="evidence" value="ECO:0007669"/>
    <property type="project" value="UniProtKB-EC"/>
</dbReference>
<evidence type="ECO:0000256" key="8">
    <source>
        <dbReference type="ARBA" id="ARBA00023002"/>
    </source>
</evidence>
<evidence type="ECO:0000313" key="11">
    <source>
        <dbReference type="EMBL" id="QQP88501.1"/>
    </source>
</evidence>
<protein>
    <submittedName>
        <fullName evidence="11">FAD-dependent 5-carboxymethylaminomethyl-2-thiouridine(34) oxidoreductase MnmC</fullName>
        <ecNumber evidence="11">2.1.1.61</ecNumber>
    </submittedName>
</protein>
<dbReference type="GO" id="GO:0032259">
    <property type="term" value="P:methylation"/>
    <property type="evidence" value="ECO:0007669"/>
    <property type="project" value="UniProtKB-KW"/>
</dbReference>
<keyword evidence="1" id="KW-0963">Cytoplasm</keyword>
<evidence type="ECO:0000256" key="5">
    <source>
        <dbReference type="ARBA" id="ARBA00022691"/>
    </source>
</evidence>
<dbReference type="EMBL" id="CP067420">
    <property type="protein sequence ID" value="QQP88501.1"/>
    <property type="molecule type" value="Genomic_DNA"/>
</dbReference>
<keyword evidence="2 11" id="KW-0489">Methyltransferase</keyword>
<keyword evidence="5" id="KW-0949">S-adenosyl-L-methionine</keyword>
<dbReference type="PANTHER" id="PTHR13847">
    <property type="entry name" value="SARCOSINE DEHYDROGENASE-RELATED"/>
    <property type="match status" value="1"/>
</dbReference>
<evidence type="ECO:0000256" key="4">
    <source>
        <dbReference type="ARBA" id="ARBA00022679"/>
    </source>
</evidence>
<dbReference type="Gene3D" id="3.30.9.10">
    <property type="entry name" value="D-Amino Acid Oxidase, subunit A, domain 2"/>
    <property type="match status" value="1"/>
</dbReference>
<keyword evidence="6" id="KW-0819">tRNA processing</keyword>
<evidence type="ECO:0000256" key="6">
    <source>
        <dbReference type="ARBA" id="ARBA00022694"/>
    </source>
</evidence>
<keyword evidence="3" id="KW-0285">Flavoprotein</keyword>
<accession>A0ABX7B7P9</accession>
<evidence type="ECO:0000259" key="10">
    <source>
        <dbReference type="Pfam" id="PF01266"/>
    </source>
</evidence>
<evidence type="ECO:0000256" key="9">
    <source>
        <dbReference type="ARBA" id="ARBA00023268"/>
    </source>
</evidence>
<dbReference type="Gene3D" id="3.50.50.60">
    <property type="entry name" value="FAD/NAD(P)-binding domain"/>
    <property type="match status" value="1"/>
</dbReference>
<dbReference type="SUPFAM" id="SSF54373">
    <property type="entry name" value="FAD-linked reductases, C-terminal domain"/>
    <property type="match status" value="1"/>
</dbReference>
<sequence>MTGVPPWFRPPRPAAAPGRALVVGGGIAGAAAASALARRGWRVTLAERHGRIAPEASGNPAGIHMPRLVAGRSPERTFHAEAYLHGLRELARLGPAVDRSACGVLQLATDDRQAERHEAALRAPVLPAGMVRAVGPGEASELAGIPVRYGALWFPEAGWVDPASFARALLDGTASVRLDTGIAELAHDGRLWHATGADGTALEPADAVVLANGLDARAFPRSAWLPLSPRRGQITVVPATPRSAPLRCVISHGGYILPARRGGHLVGATFDWVGDRVPAPAQEPDSADDARNLAEADVLFPGLFEGAETPKGRASLRAMTADHLPLVGPVVDRDRFVDDFAGLRQGRPERSFPGAVHHPGLWVMAGLGARGLVTAPLAGELLAAQICGGPWPVAADPAGVLMAALHPARFLVRDLKRRHV</sequence>
<dbReference type="SUPFAM" id="SSF51905">
    <property type="entry name" value="FAD/NAD(P)-binding domain"/>
    <property type="match status" value="1"/>
</dbReference>
<organism evidence="11 12">
    <name type="scientific">Skermanella cutis</name>
    <dbReference type="NCBI Taxonomy" id="2775420"/>
    <lineage>
        <taxon>Bacteria</taxon>
        <taxon>Pseudomonadati</taxon>
        <taxon>Pseudomonadota</taxon>
        <taxon>Alphaproteobacteria</taxon>
        <taxon>Rhodospirillales</taxon>
        <taxon>Azospirillaceae</taxon>
        <taxon>Skermanella</taxon>
    </lineage>
</organism>
<keyword evidence="9" id="KW-0511">Multifunctional enzyme</keyword>
<evidence type="ECO:0000256" key="7">
    <source>
        <dbReference type="ARBA" id="ARBA00022827"/>
    </source>
</evidence>
<keyword evidence="12" id="KW-1185">Reference proteome</keyword>
<reference evidence="11" key="1">
    <citation type="submission" date="2021-02" db="EMBL/GenBank/DDBJ databases">
        <title>Skermanella TT6 skin isolate.</title>
        <authorList>
            <person name="Lee K."/>
            <person name="Ganzorig M."/>
        </authorList>
    </citation>
    <scope>NUCLEOTIDE SEQUENCE</scope>
    <source>
        <strain evidence="11">TT6</strain>
    </source>
</reference>
<dbReference type="InterPro" id="IPR036188">
    <property type="entry name" value="FAD/NAD-bd_sf"/>
</dbReference>
<dbReference type="NCBIfam" id="TIGR03197">
    <property type="entry name" value="MnmC_Cterm"/>
    <property type="match status" value="1"/>
</dbReference>
<dbReference type="Pfam" id="PF01266">
    <property type="entry name" value="DAO"/>
    <property type="match status" value="1"/>
</dbReference>
<evidence type="ECO:0000256" key="1">
    <source>
        <dbReference type="ARBA" id="ARBA00022490"/>
    </source>
</evidence>
<name>A0ABX7B7P9_9PROT</name>
<evidence type="ECO:0000256" key="3">
    <source>
        <dbReference type="ARBA" id="ARBA00022630"/>
    </source>
</evidence>
<dbReference type="EC" id="2.1.1.61" evidence="11"/>